<comment type="caution">
    <text evidence="2">The sequence shown here is derived from an EMBL/GenBank/DDBJ whole genome shotgun (WGS) entry which is preliminary data.</text>
</comment>
<name>A0A8K0DJ47_IGNLU</name>
<gene>
    <name evidence="2" type="ORF">ILUMI_01031</name>
</gene>
<dbReference type="SUPFAM" id="SSF53254">
    <property type="entry name" value="Phosphoglycerate mutase-like"/>
    <property type="match status" value="1"/>
</dbReference>
<dbReference type="AlphaFoldDB" id="A0A8K0DJ47"/>
<reference evidence="2" key="1">
    <citation type="submission" date="2019-08" db="EMBL/GenBank/DDBJ databases">
        <title>The genome of the North American firefly Photinus pyralis.</title>
        <authorList>
            <consortium name="Photinus pyralis genome working group"/>
            <person name="Fallon T.R."/>
            <person name="Sander Lower S.E."/>
            <person name="Weng J.-K."/>
        </authorList>
    </citation>
    <scope>NUCLEOTIDE SEQUENCE</scope>
    <source>
        <strain evidence="2">TRF0915ILg1</strain>
        <tissue evidence="2">Whole body</tissue>
    </source>
</reference>
<dbReference type="InterPro" id="IPR029033">
    <property type="entry name" value="His_PPase_superfam"/>
</dbReference>
<dbReference type="OrthoDB" id="6776488at2759"/>
<evidence type="ECO:0000313" key="3">
    <source>
        <dbReference type="Proteomes" id="UP000801492"/>
    </source>
</evidence>
<dbReference type="PROSITE" id="PS50878">
    <property type="entry name" value="RT_POL"/>
    <property type="match status" value="1"/>
</dbReference>
<evidence type="ECO:0000259" key="1">
    <source>
        <dbReference type="PROSITE" id="PS50878"/>
    </source>
</evidence>
<dbReference type="Proteomes" id="UP000801492">
    <property type="component" value="Unassembled WGS sequence"/>
</dbReference>
<proteinExistence type="predicted"/>
<feature type="domain" description="Reverse transcriptase" evidence="1">
    <location>
        <begin position="1"/>
        <end position="152"/>
    </location>
</feature>
<dbReference type="InterPro" id="IPR000477">
    <property type="entry name" value="RT_dom"/>
</dbReference>
<protein>
    <recommendedName>
        <fullName evidence="1">Reverse transcriptase domain-containing protein</fullName>
    </recommendedName>
</protein>
<organism evidence="2 3">
    <name type="scientific">Ignelater luminosus</name>
    <name type="common">Cucubano</name>
    <name type="synonym">Pyrophorus luminosus</name>
    <dbReference type="NCBI Taxonomy" id="2038154"/>
    <lineage>
        <taxon>Eukaryota</taxon>
        <taxon>Metazoa</taxon>
        <taxon>Ecdysozoa</taxon>
        <taxon>Arthropoda</taxon>
        <taxon>Hexapoda</taxon>
        <taxon>Insecta</taxon>
        <taxon>Pterygota</taxon>
        <taxon>Neoptera</taxon>
        <taxon>Endopterygota</taxon>
        <taxon>Coleoptera</taxon>
        <taxon>Polyphaga</taxon>
        <taxon>Elateriformia</taxon>
        <taxon>Elateroidea</taxon>
        <taxon>Elateridae</taxon>
        <taxon>Agrypninae</taxon>
        <taxon>Pyrophorini</taxon>
        <taxon>Ignelater</taxon>
    </lineage>
</organism>
<dbReference type="PANTHER" id="PTHR33332">
    <property type="entry name" value="REVERSE TRANSCRIPTASE DOMAIN-CONTAINING PROTEIN"/>
    <property type="match status" value="1"/>
</dbReference>
<dbReference type="Pfam" id="PF00078">
    <property type="entry name" value="RVT_1"/>
    <property type="match status" value="1"/>
</dbReference>
<sequence>MVALILLDFLKAFDMINQELLVAVLHYIGANANVCKFFSTSRLVQRGVPQGSILGSTLYAVYTSCFSDYIQHSKVHFYADDTQLYFSFEPENAQLAFVLINEGLDKLLSISQDHCLKINSSKSYIMVFGSRKLRPAFALQINASIGWNNIQYVDAARNFGLYLDNSLCFKAHVSKVIQKTYASLKMLYAYMSMLDTNLKIMLCNSMILSQFNFCDH</sequence>
<dbReference type="EMBL" id="VTPC01000594">
    <property type="protein sequence ID" value="KAF2905156.1"/>
    <property type="molecule type" value="Genomic_DNA"/>
</dbReference>
<keyword evidence="3" id="KW-1185">Reference proteome</keyword>
<evidence type="ECO:0000313" key="2">
    <source>
        <dbReference type="EMBL" id="KAF2905156.1"/>
    </source>
</evidence>
<accession>A0A8K0DJ47</accession>
<dbReference type="GO" id="GO:0016791">
    <property type="term" value="F:phosphatase activity"/>
    <property type="evidence" value="ECO:0007669"/>
    <property type="project" value="UniProtKB-ARBA"/>
</dbReference>